<evidence type="ECO:0000313" key="2">
    <source>
        <dbReference type="EMBL" id="MDH7638820.1"/>
    </source>
</evidence>
<dbReference type="SUPFAM" id="SSF56954">
    <property type="entry name" value="Outer membrane efflux proteins (OEP)"/>
    <property type="match status" value="1"/>
</dbReference>
<reference evidence="2" key="1">
    <citation type="submission" date="2023-04" db="EMBL/GenBank/DDBJ databases">
        <title>Sphingomonas sp. MAHUQ-71 isolated from rice field.</title>
        <authorList>
            <person name="Huq M.A."/>
        </authorList>
    </citation>
    <scope>NUCLEOTIDE SEQUENCE</scope>
    <source>
        <strain evidence="2">MAHUQ-71</strain>
    </source>
</reference>
<comment type="similarity">
    <text evidence="1">Belongs to the outer membrane factor (OMF) (TC 1.B.17) family.</text>
</comment>
<sequence>MAIVSADAARIDRPYLQPQPIDWTRPLTPNALAVIAVLENPDLKAQRAKVGVTDAQAFAARLLPDPQVQANYDKLLAGPDMFDAFGGQLAMDLNQLRTARVERQSNEAGKRQVRLDLAWAEWQAAGQARLQGVRILALARQLAIAKASAASAEQLFEASLRAGGRGDISGADVDTRRQAALDATDKARQADTDLGAAQMELNKLLGLPPETVLRIAPPPEPVQAPNPATLVSQAITRRLDLQALRAGYDAAEADVHKAILDQFPNLSLTLASARDTSDNRTIGPAIGFTLPLWNRNRGGIAIATATRAQLKAEYEARLFQTRAEITTAVTGIDTVRQQRADLLAKLPAMKRIADASATAVKRGDLSSAAAATAEQAVRDRELTLSQLDQQIAEQTIALELLSGGPSEGWTR</sequence>
<protein>
    <submittedName>
        <fullName evidence="2">TolC family protein</fullName>
    </submittedName>
</protein>
<dbReference type="Proteomes" id="UP001160625">
    <property type="component" value="Unassembled WGS sequence"/>
</dbReference>
<dbReference type="Pfam" id="PF02321">
    <property type="entry name" value="OEP"/>
    <property type="match status" value="1"/>
</dbReference>
<dbReference type="InterPro" id="IPR003423">
    <property type="entry name" value="OMP_efflux"/>
</dbReference>
<dbReference type="PANTHER" id="PTHR30203:SF24">
    <property type="entry name" value="BLR4935 PROTEIN"/>
    <property type="match status" value="1"/>
</dbReference>
<evidence type="ECO:0000256" key="1">
    <source>
        <dbReference type="ARBA" id="ARBA00007613"/>
    </source>
</evidence>
<dbReference type="PANTHER" id="PTHR30203">
    <property type="entry name" value="OUTER MEMBRANE CATION EFFLUX PROTEIN"/>
    <property type="match status" value="1"/>
</dbReference>
<comment type="caution">
    <text evidence="2">The sequence shown here is derived from an EMBL/GenBank/DDBJ whole genome shotgun (WGS) entry which is preliminary data.</text>
</comment>
<dbReference type="Gene3D" id="1.20.1600.10">
    <property type="entry name" value="Outer membrane efflux proteins (OEP)"/>
    <property type="match status" value="1"/>
</dbReference>
<keyword evidence="3" id="KW-1185">Reference proteome</keyword>
<organism evidence="2 3">
    <name type="scientific">Sphingomonas oryzagri</name>
    <dbReference type="NCBI Taxonomy" id="3042314"/>
    <lineage>
        <taxon>Bacteria</taxon>
        <taxon>Pseudomonadati</taxon>
        <taxon>Pseudomonadota</taxon>
        <taxon>Alphaproteobacteria</taxon>
        <taxon>Sphingomonadales</taxon>
        <taxon>Sphingomonadaceae</taxon>
        <taxon>Sphingomonas</taxon>
    </lineage>
</organism>
<dbReference type="RefSeq" id="WP_281044098.1">
    <property type="nucleotide sequence ID" value="NZ_JARYGZ010000001.1"/>
</dbReference>
<accession>A0ABT6N0J2</accession>
<evidence type="ECO:0000313" key="3">
    <source>
        <dbReference type="Proteomes" id="UP001160625"/>
    </source>
</evidence>
<dbReference type="EMBL" id="JARYGZ010000001">
    <property type="protein sequence ID" value="MDH7638820.1"/>
    <property type="molecule type" value="Genomic_DNA"/>
</dbReference>
<name>A0ABT6N0J2_9SPHN</name>
<proteinExistence type="inferred from homology"/>
<gene>
    <name evidence="2" type="ORF">QGN17_08760</name>
</gene>
<dbReference type="InterPro" id="IPR010131">
    <property type="entry name" value="MdtP/NodT-like"/>
</dbReference>